<name>A0A0E9TAX3_ANGAN</name>
<protein>
    <submittedName>
        <fullName evidence="2">Uncharacterized protein</fullName>
    </submittedName>
</protein>
<reference evidence="2" key="2">
    <citation type="journal article" date="2015" name="Fish Shellfish Immunol.">
        <title>Early steps in the European eel (Anguilla anguilla)-Vibrio vulnificus interaction in the gills: Role of the RtxA13 toxin.</title>
        <authorList>
            <person name="Callol A."/>
            <person name="Pajuelo D."/>
            <person name="Ebbesson L."/>
            <person name="Teles M."/>
            <person name="MacKenzie S."/>
            <person name="Amaro C."/>
        </authorList>
    </citation>
    <scope>NUCLEOTIDE SEQUENCE</scope>
</reference>
<sequence>MEVNPHSHVPKSNGKPSQKSGSYCCSKGRPTPY</sequence>
<dbReference type="AlphaFoldDB" id="A0A0E9TAX3"/>
<proteinExistence type="predicted"/>
<evidence type="ECO:0000313" key="2">
    <source>
        <dbReference type="EMBL" id="JAH49858.1"/>
    </source>
</evidence>
<reference evidence="2" key="1">
    <citation type="submission" date="2014-11" db="EMBL/GenBank/DDBJ databases">
        <authorList>
            <person name="Amaro Gonzalez C."/>
        </authorList>
    </citation>
    <scope>NUCLEOTIDE SEQUENCE</scope>
</reference>
<accession>A0A0E9TAX3</accession>
<evidence type="ECO:0000256" key="1">
    <source>
        <dbReference type="SAM" id="MobiDB-lite"/>
    </source>
</evidence>
<feature type="region of interest" description="Disordered" evidence="1">
    <location>
        <begin position="1"/>
        <end position="33"/>
    </location>
</feature>
<dbReference type="EMBL" id="GBXM01058719">
    <property type="protein sequence ID" value="JAH49858.1"/>
    <property type="molecule type" value="Transcribed_RNA"/>
</dbReference>
<organism evidence="2">
    <name type="scientific">Anguilla anguilla</name>
    <name type="common">European freshwater eel</name>
    <name type="synonym">Muraena anguilla</name>
    <dbReference type="NCBI Taxonomy" id="7936"/>
    <lineage>
        <taxon>Eukaryota</taxon>
        <taxon>Metazoa</taxon>
        <taxon>Chordata</taxon>
        <taxon>Craniata</taxon>
        <taxon>Vertebrata</taxon>
        <taxon>Euteleostomi</taxon>
        <taxon>Actinopterygii</taxon>
        <taxon>Neopterygii</taxon>
        <taxon>Teleostei</taxon>
        <taxon>Anguilliformes</taxon>
        <taxon>Anguillidae</taxon>
        <taxon>Anguilla</taxon>
    </lineage>
</organism>
<feature type="compositionally biased region" description="Polar residues" evidence="1">
    <location>
        <begin position="14"/>
        <end position="23"/>
    </location>
</feature>